<evidence type="ECO:0000256" key="3">
    <source>
        <dbReference type="ARBA" id="ARBA00022729"/>
    </source>
</evidence>
<feature type="chain" id="PRO_5039276102" evidence="4">
    <location>
        <begin position="20"/>
        <end position="436"/>
    </location>
</feature>
<sequence length="436" mass="47206">MRLKHFVLALALAVSALLAGCNAGSSGNSSKDGGKLTIEFMHSSVEQERLAVITKLVKKFENENPTIKVKQVPVEEDSYNTKIVTLANSGKLPAVVEVGADYAKVMNKDQLIDLESVGRVLEKAGKDDFYEGALRLLNTEDGNSYTGVPVSGWVQGIWYNKEALSSKGFDEPESWDEVLTIAEAFTDKANKKFGIALPTVEGGFSEQSFSQFALSNNANVFDGKGEVAFNSKEMEEALEYYKKLSAYTMPGSNDTTEVKDAFMNGTAPMAIYSTYILPSVYAEGLSDKIGYAIPTEKTKAVYGTVSALTITSGLEEEEKEAAEKFTAFMAEPENMTSWVLMSPGGAQPVNKKVTDNSDYRNNEVIKAFGDLSTEIAASFEDIQVFGLVDGKNYLKMGNVTSSGAIPTLVNAITVGNKDVKTQLKQADKAIKDATDK</sequence>
<evidence type="ECO:0000256" key="1">
    <source>
        <dbReference type="ARBA" id="ARBA00008520"/>
    </source>
</evidence>
<dbReference type="InterPro" id="IPR050490">
    <property type="entry name" value="Bact_solute-bd_prot1"/>
</dbReference>
<keyword evidence="6" id="KW-1185">Reference proteome</keyword>
<comment type="caution">
    <text evidence="5">The sequence shown here is derived from an EMBL/GenBank/DDBJ whole genome shotgun (WGS) entry which is preliminary data.</text>
</comment>
<protein>
    <submittedName>
        <fullName evidence="5">Sugar ABC transporter substrate-binding protein</fullName>
    </submittedName>
</protein>
<dbReference type="PROSITE" id="PS51257">
    <property type="entry name" value="PROKAR_LIPOPROTEIN"/>
    <property type="match status" value="1"/>
</dbReference>
<feature type="signal peptide" evidence="4">
    <location>
        <begin position="1"/>
        <end position="19"/>
    </location>
</feature>
<keyword evidence="2" id="KW-0813">Transport</keyword>
<dbReference type="PANTHER" id="PTHR43649:SF34">
    <property type="entry name" value="ABC TRANSPORTER PERIPLASMIC-BINDING PROTEIN YCJN-RELATED"/>
    <property type="match status" value="1"/>
</dbReference>
<dbReference type="EMBL" id="QWEG01000002">
    <property type="protein sequence ID" value="RHW42641.1"/>
    <property type="molecule type" value="Genomic_DNA"/>
</dbReference>
<evidence type="ECO:0000313" key="6">
    <source>
        <dbReference type="Proteomes" id="UP000284416"/>
    </source>
</evidence>
<keyword evidence="3 4" id="KW-0732">Signal</keyword>
<dbReference type="CDD" id="cd13585">
    <property type="entry name" value="PBP2_TMBP_like"/>
    <property type="match status" value="1"/>
</dbReference>
<dbReference type="PANTHER" id="PTHR43649">
    <property type="entry name" value="ARABINOSE-BINDING PROTEIN-RELATED"/>
    <property type="match status" value="1"/>
</dbReference>
<comment type="similarity">
    <text evidence="1">Belongs to the bacterial solute-binding protein 1 family.</text>
</comment>
<reference evidence="5 6" key="1">
    <citation type="journal article" date="2017" name="Int. J. Syst. Evol. Microbiol.">
        <title>Bacillus notoginsengisoli sp. nov., a novel bacterium isolated from the rhizosphere of Panax notoginseng.</title>
        <authorList>
            <person name="Zhang M.Y."/>
            <person name="Cheng J."/>
            <person name="Cai Y."/>
            <person name="Zhang T.Y."/>
            <person name="Wu Y.Y."/>
            <person name="Manikprabhu D."/>
            <person name="Li W.J."/>
            <person name="Zhang Y.X."/>
        </authorList>
    </citation>
    <scope>NUCLEOTIDE SEQUENCE [LARGE SCALE GENOMIC DNA]</scope>
    <source>
        <strain evidence="5 6">JCM 30743</strain>
    </source>
</reference>
<gene>
    <name evidence="5" type="ORF">D1B31_03355</name>
</gene>
<dbReference type="SUPFAM" id="SSF53850">
    <property type="entry name" value="Periplasmic binding protein-like II"/>
    <property type="match status" value="1"/>
</dbReference>
<evidence type="ECO:0000313" key="5">
    <source>
        <dbReference type="EMBL" id="RHW42641.1"/>
    </source>
</evidence>
<accession>A0A417YY39</accession>
<dbReference type="RefSeq" id="WP_118919337.1">
    <property type="nucleotide sequence ID" value="NZ_QWEG01000002.1"/>
</dbReference>
<dbReference type="OrthoDB" id="9795467at2"/>
<name>A0A417YY39_9BACI</name>
<dbReference type="InterPro" id="IPR006059">
    <property type="entry name" value="SBP"/>
</dbReference>
<evidence type="ECO:0000256" key="4">
    <source>
        <dbReference type="SAM" id="SignalP"/>
    </source>
</evidence>
<dbReference type="Gene3D" id="3.40.190.10">
    <property type="entry name" value="Periplasmic binding protein-like II"/>
    <property type="match status" value="1"/>
</dbReference>
<dbReference type="Proteomes" id="UP000284416">
    <property type="component" value="Unassembled WGS sequence"/>
</dbReference>
<evidence type="ECO:0000256" key="2">
    <source>
        <dbReference type="ARBA" id="ARBA00022448"/>
    </source>
</evidence>
<proteinExistence type="inferred from homology"/>
<dbReference type="AlphaFoldDB" id="A0A417YY39"/>
<dbReference type="Pfam" id="PF01547">
    <property type="entry name" value="SBP_bac_1"/>
    <property type="match status" value="1"/>
</dbReference>
<organism evidence="5 6">
    <name type="scientific">Neobacillus notoginsengisoli</name>
    <dbReference type="NCBI Taxonomy" id="1578198"/>
    <lineage>
        <taxon>Bacteria</taxon>
        <taxon>Bacillati</taxon>
        <taxon>Bacillota</taxon>
        <taxon>Bacilli</taxon>
        <taxon>Bacillales</taxon>
        <taxon>Bacillaceae</taxon>
        <taxon>Neobacillus</taxon>
    </lineage>
</organism>